<dbReference type="AlphaFoldDB" id="A0AAJ6ZQX8"/>
<sequence length="747" mass="86578">MNAKEGNMEVLGVTGKFGLGTRNERGADVGSDHNSVIATISCTLKKVKKKDNYNRPDITKLADLNTKAKVAMEMNKWAVEAQSRASNSPETTWNSLKSKVLDINKVFLKRDWVPKQVWMTEKIYRLMEERRLYKHTTAKQYQELHKIVRREARFARDSWYRRKCECLENLYNKHDAFNLHKEIKTLTGQKLPSSQLVDENLVPILDISKKKHRWEQYIASLFSDNDRSEELPYVTTEGYSILPDEVMKTLRKAKHGKSPGPDNINIDILKLIEEQNIEVLVNFMNSVYDSGELPQDSLKSTFVTLPKKTNAKKCEDFRTISLMSHVLKLFLSIVNERIRTKCDEQLADSQFGFRAGVGTREALFAIQVLVQKCRDMQQDVFLCFIDYEKAFDKVLHDRLIELLYDIGLDEALHDLDCGVKINGRNINNLRYADDTVLIASSHQDLQKIVDRVNQCSEKAGLKMNVAKTKLMIISRKEVTDACMYVAGQKLERVRKYKYLGTWLNEAWDSDQEVKTRIEIARNAFEKMRKIFCSRSLKISLRIRLLKCYIWPILLYGCEAWTIKEDCRKRIEAFEMWAYRRMLAISWTHKVSNGEVLRRVNHKRELLQTVKMRKVSYLGHVLRHDRYNLIQLILMGKVPADIDDVATEIVLAEYAEKILLIVSQYQKIGSMLMIQKDQVHSPLGTDDVYTTKVIFGATGEDQQVAARYLAEAIKITKPLCIFINLKSYDIETVKACKDIILDLKKEEK</sequence>
<name>A0AAJ6ZQX8_PAPXU</name>
<protein>
    <submittedName>
        <fullName evidence="2">RNA-directed DNA polymerase from mobile element jockey-like</fullName>
    </submittedName>
</protein>
<dbReference type="GeneID" id="106125019"/>
<dbReference type="Gene3D" id="3.30.230.90">
    <property type="match status" value="1"/>
</dbReference>
<dbReference type="PANTHER" id="PTHR47027:SF20">
    <property type="entry name" value="REVERSE TRANSCRIPTASE-LIKE PROTEIN WITH RNA-DIRECTED DNA POLYMERASE DOMAIN"/>
    <property type="match status" value="1"/>
</dbReference>
<dbReference type="InterPro" id="IPR053720">
    <property type="entry name" value="Psm_Assembly_Chaperone"/>
</dbReference>
<feature type="domain" description="Reverse transcriptase" evidence="1">
    <location>
        <begin position="306"/>
        <end position="409"/>
    </location>
</feature>
<organism evidence="2">
    <name type="scientific">Papilio xuthus</name>
    <name type="common">Asian swallowtail butterfly</name>
    <dbReference type="NCBI Taxonomy" id="66420"/>
    <lineage>
        <taxon>Eukaryota</taxon>
        <taxon>Metazoa</taxon>
        <taxon>Ecdysozoa</taxon>
        <taxon>Arthropoda</taxon>
        <taxon>Hexapoda</taxon>
        <taxon>Insecta</taxon>
        <taxon>Pterygota</taxon>
        <taxon>Neoptera</taxon>
        <taxon>Endopterygota</taxon>
        <taxon>Lepidoptera</taxon>
        <taxon>Glossata</taxon>
        <taxon>Ditrysia</taxon>
        <taxon>Papilionoidea</taxon>
        <taxon>Papilionidae</taxon>
        <taxon>Papilioninae</taxon>
        <taxon>Papilio</taxon>
    </lineage>
</organism>
<dbReference type="InterPro" id="IPR018788">
    <property type="entry name" value="Proteasome_assmbl_chp_3"/>
</dbReference>
<dbReference type="KEGG" id="pxu:106125019"/>
<dbReference type="CDD" id="cd01650">
    <property type="entry name" value="RT_nLTR_like"/>
    <property type="match status" value="1"/>
</dbReference>
<dbReference type="SUPFAM" id="SSF56672">
    <property type="entry name" value="DNA/RNA polymerases"/>
    <property type="match status" value="1"/>
</dbReference>
<dbReference type="PANTHER" id="PTHR47027">
    <property type="entry name" value="REVERSE TRANSCRIPTASE DOMAIN-CONTAINING PROTEIN"/>
    <property type="match status" value="1"/>
</dbReference>
<accession>A0AAJ6ZQX8</accession>
<evidence type="ECO:0000259" key="1">
    <source>
        <dbReference type="Pfam" id="PF00078"/>
    </source>
</evidence>
<dbReference type="RefSeq" id="XP_013177561.1">
    <property type="nucleotide sequence ID" value="XM_013322107.1"/>
</dbReference>
<dbReference type="GO" id="GO:0043248">
    <property type="term" value="P:proteasome assembly"/>
    <property type="evidence" value="ECO:0007669"/>
    <property type="project" value="InterPro"/>
</dbReference>
<dbReference type="GO" id="GO:0071897">
    <property type="term" value="P:DNA biosynthetic process"/>
    <property type="evidence" value="ECO:0007669"/>
    <property type="project" value="UniProtKB-ARBA"/>
</dbReference>
<dbReference type="Pfam" id="PF10178">
    <property type="entry name" value="PAC3"/>
    <property type="match status" value="1"/>
</dbReference>
<reference evidence="2" key="1">
    <citation type="submission" date="2025-08" db="UniProtKB">
        <authorList>
            <consortium name="RefSeq"/>
        </authorList>
    </citation>
    <scope>IDENTIFICATION</scope>
</reference>
<dbReference type="Pfam" id="PF00078">
    <property type="entry name" value="RVT_1"/>
    <property type="match status" value="1"/>
</dbReference>
<gene>
    <name evidence="2" type="primary">LOC106125019</name>
</gene>
<dbReference type="InterPro" id="IPR000477">
    <property type="entry name" value="RT_dom"/>
</dbReference>
<dbReference type="InterPro" id="IPR043502">
    <property type="entry name" value="DNA/RNA_pol_sf"/>
</dbReference>
<proteinExistence type="predicted"/>
<dbReference type="Proteomes" id="UP000694872">
    <property type="component" value="Unplaced"/>
</dbReference>
<evidence type="ECO:0000313" key="2">
    <source>
        <dbReference type="RefSeq" id="XP_013177561.1"/>
    </source>
</evidence>